<gene>
    <name evidence="1" type="ORF">LCGC14_2212930</name>
</gene>
<name>A0A0F9G8T5_9ZZZZ</name>
<dbReference type="AlphaFoldDB" id="A0A0F9G8T5"/>
<accession>A0A0F9G8T5</accession>
<protein>
    <submittedName>
        <fullName evidence="1">Uncharacterized protein</fullName>
    </submittedName>
</protein>
<comment type="caution">
    <text evidence="1">The sequence shown here is derived from an EMBL/GenBank/DDBJ whole genome shotgun (WGS) entry which is preliminary data.</text>
</comment>
<sequence length="25" mass="2980">MNKDILQIKLTKHKPHKTYAVNMKV</sequence>
<feature type="non-terminal residue" evidence="1">
    <location>
        <position position="25"/>
    </location>
</feature>
<dbReference type="EMBL" id="LAZR01029404">
    <property type="protein sequence ID" value="KKL59682.1"/>
    <property type="molecule type" value="Genomic_DNA"/>
</dbReference>
<evidence type="ECO:0000313" key="1">
    <source>
        <dbReference type="EMBL" id="KKL59682.1"/>
    </source>
</evidence>
<reference evidence="1" key="1">
    <citation type="journal article" date="2015" name="Nature">
        <title>Complex archaea that bridge the gap between prokaryotes and eukaryotes.</title>
        <authorList>
            <person name="Spang A."/>
            <person name="Saw J.H."/>
            <person name="Jorgensen S.L."/>
            <person name="Zaremba-Niedzwiedzka K."/>
            <person name="Martijn J."/>
            <person name="Lind A.E."/>
            <person name="van Eijk R."/>
            <person name="Schleper C."/>
            <person name="Guy L."/>
            <person name="Ettema T.J."/>
        </authorList>
    </citation>
    <scope>NUCLEOTIDE SEQUENCE</scope>
</reference>
<organism evidence="1">
    <name type="scientific">marine sediment metagenome</name>
    <dbReference type="NCBI Taxonomy" id="412755"/>
    <lineage>
        <taxon>unclassified sequences</taxon>
        <taxon>metagenomes</taxon>
        <taxon>ecological metagenomes</taxon>
    </lineage>
</organism>
<proteinExistence type="predicted"/>